<gene>
    <name evidence="2" type="ORF">RSOLAG1IB_08150</name>
</gene>
<feature type="region of interest" description="Disordered" evidence="1">
    <location>
        <begin position="63"/>
        <end position="91"/>
    </location>
</feature>
<organism evidence="2 3">
    <name type="scientific">Thanatephorus cucumeris (strain AG1-IB / isolate 7/3/14)</name>
    <name type="common">Lettuce bottom rot fungus</name>
    <name type="synonym">Rhizoctonia solani</name>
    <dbReference type="NCBI Taxonomy" id="1108050"/>
    <lineage>
        <taxon>Eukaryota</taxon>
        <taxon>Fungi</taxon>
        <taxon>Dikarya</taxon>
        <taxon>Basidiomycota</taxon>
        <taxon>Agaricomycotina</taxon>
        <taxon>Agaricomycetes</taxon>
        <taxon>Cantharellales</taxon>
        <taxon>Ceratobasidiaceae</taxon>
        <taxon>Rhizoctonia</taxon>
        <taxon>Rhizoctonia solani AG-1</taxon>
    </lineage>
</organism>
<dbReference type="OrthoDB" id="3181512at2759"/>
<reference evidence="2 3" key="1">
    <citation type="submission" date="2014-11" db="EMBL/GenBank/DDBJ databases">
        <authorList>
            <person name="Wibberg Daniel"/>
        </authorList>
    </citation>
    <scope>NUCLEOTIDE SEQUENCE [LARGE SCALE GENOMIC DNA]</scope>
    <source>
        <strain evidence="2">Rhizoctonia solani AG1-IB 7/3/14</strain>
    </source>
</reference>
<sequence>MHLTRRRPSIDIDDNWVHVTSVGSGMDSSWRIRSLPSTPFSTPPDEKELEDLFRAAKDIPISQSTPVPLRNNEHTPRGDLPQLIGQGSCTDKPGGNRPVYALAISVAQALAVASGIATAIAQPEFRLVLGEAPPEPASGASSSSTPSSFLPSPSPEPSTEPPLSSLGSEKPLSWPLLSPINTRVTLPPIQVPQLDHSSGPVTPISDELKTPSSTYGHGVLVSPILESPMDERIQAYINAYISAISLENTRTLETILEDEDDDDSDAESEHTIVPRDSRILDTPVTQSSIYSFHTANASIPTSPISFFEHDWKRR</sequence>
<feature type="compositionally biased region" description="Low complexity" evidence="1">
    <location>
        <begin position="137"/>
        <end position="151"/>
    </location>
</feature>
<evidence type="ECO:0000256" key="1">
    <source>
        <dbReference type="SAM" id="MobiDB-lite"/>
    </source>
</evidence>
<proteinExistence type="predicted"/>
<dbReference type="Proteomes" id="UP000059188">
    <property type="component" value="Unassembled WGS sequence"/>
</dbReference>
<dbReference type="AlphaFoldDB" id="A0A0B7FL11"/>
<dbReference type="EMBL" id="LN679125">
    <property type="protein sequence ID" value="CEL56872.1"/>
    <property type="molecule type" value="Genomic_DNA"/>
</dbReference>
<feature type="region of interest" description="Disordered" evidence="1">
    <location>
        <begin position="131"/>
        <end position="170"/>
    </location>
</feature>
<name>A0A0B7FL11_THACB</name>
<keyword evidence="3" id="KW-1185">Reference proteome</keyword>
<evidence type="ECO:0000313" key="3">
    <source>
        <dbReference type="Proteomes" id="UP000059188"/>
    </source>
</evidence>
<evidence type="ECO:0000313" key="2">
    <source>
        <dbReference type="EMBL" id="CEL56872.1"/>
    </source>
</evidence>
<protein>
    <submittedName>
        <fullName evidence="2">Uncharacterized protein</fullName>
    </submittedName>
</protein>
<accession>A0A0B7FL11</accession>